<dbReference type="Proteomes" id="UP000050761">
    <property type="component" value="Unassembled WGS sequence"/>
</dbReference>
<dbReference type="InterPro" id="IPR055430">
    <property type="entry name" value="HAT_Syf1_CNRKL1_C"/>
</dbReference>
<dbReference type="GO" id="GO:0003723">
    <property type="term" value="F:RNA binding"/>
    <property type="evidence" value="ECO:0007669"/>
    <property type="project" value="TreeGrafter"/>
</dbReference>
<keyword evidence="2" id="KW-0698">rRNA processing</keyword>
<comment type="subcellular location">
    <subcellularLocation>
        <location evidence="1">Nucleus</location>
        <location evidence="1">Nucleolus</location>
    </subcellularLocation>
</comment>
<keyword evidence="7" id="KW-1185">Reference proteome</keyword>
<dbReference type="OrthoDB" id="412781at2759"/>
<dbReference type="InterPro" id="IPR003107">
    <property type="entry name" value="HAT"/>
</dbReference>
<dbReference type="PANTHER" id="PTHR23270">
    <property type="entry name" value="PROGRAMMED CELL DEATH PROTEIN 11 PRE-RRNA PROCESSING PROTEIN RRP5"/>
    <property type="match status" value="1"/>
</dbReference>
<evidence type="ECO:0000259" key="5">
    <source>
        <dbReference type="Pfam" id="PF23231"/>
    </source>
</evidence>
<dbReference type="GO" id="GO:0032040">
    <property type="term" value="C:small-subunit processome"/>
    <property type="evidence" value="ECO:0007669"/>
    <property type="project" value="TreeGrafter"/>
</dbReference>
<keyword evidence="3" id="KW-0677">Repeat</keyword>
<dbReference type="PANTHER" id="PTHR23270:SF10">
    <property type="entry name" value="PROTEIN RRP5 HOMOLOG"/>
    <property type="match status" value="1"/>
</dbReference>
<accession>A0A183F1X4</accession>
<evidence type="ECO:0000256" key="3">
    <source>
        <dbReference type="ARBA" id="ARBA00022737"/>
    </source>
</evidence>
<dbReference type="GO" id="GO:0006364">
    <property type="term" value="P:rRNA processing"/>
    <property type="evidence" value="ECO:0007669"/>
    <property type="project" value="UniProtKB-KW"/>
</dbReference>
<evidence type="ECO:0000313" key="7">
    <source>
        <dbReference type="Proteomes" id="UP000050761"/>
    </source>
</evidence>
<dbReference type="InterPro" id="IPR045209">
    <property type="entry name" value="Rrp5"/>
</dbReference>
<dbReference type="SMART" id="SM00386">
    <property type="entry name" value="HAT"/>
    <property type="match status" value="4"/>
</dbReference>
<dbReference type="EMBL" id="UZAH01000049">
    <property type="protein sequence ID" value="VDO18465.1"/>
    <property type="molecule type" value="Genomic_DNA"/>
</dbReference>
<organism evidence="7 8">
    <name type="scientific">Heligmosomoides polygyrus</name>
    <name type="common">Parasitic roundworm</name>
    <dbReference type="NCBI Taxonomy" id="6339"/>
    <lineage>
        <taxon>Eukaryota</taxon>
        <taxon>Metazoa</taxon>
        <taxon>Ecdysozoa</taxon>
        <taxon>Nematoda</taxon>
        <taxon>Chromadorea</taxon>
        <taxon>Rhabditida</taxon>
        <taxon>Rhabditina</taxon>
        <taxon>Rhabditomorpha</taxon>
        <taxon>Strongyloidea</taxon>
        <taxon>Heligmosomidae</taxon>
        <taxon>Heligmosomoides</taxon>
    </lineage>
</organism>
<name>A0A183F1X4_HELPZ</name>
<evidence type="ECO:0000256" key="1">
    <source>
        <dbReference type="ARBA" id="ARBA00004604"/>
    </source>
</evidence>
<accession>A0A3P7WYF4</accession>
<gene>
    <name evidence="6" type="ORF">HPBE_LOCUS83</name>
</gene>
<reference evidence="6 7" key="1">
    <citation type="submission" date="2018-11" db="EMBL/GenBank/DDBJ databases">
        <authorList>
            <consortium name="Pathogen Informatics"/>
        </authorList>
    </citation>
    <scope>NUCLEOTIDE SEQUENCE [LARGE SCALE GENOMIC DNA]</scope>
</reference>
<sequence length="210" mass="24350">MEVAYGDETSTKEVFKRACGNADAFKIHKQMAAIYSDTDKNDEADEIYEAMVKKFRANSDDVWTLYGEHLMKTDRADAARDLMKRALTSVPKQRHVPLISRFAQMEFRNGDVERGRTLFESLVTAYPKKTDQWLVYADLCLKHSGIETARQVLERACALPLGVHKLRSLFRKWMEAEQRFGDDKSRLLLREKAEKYLQMSLDDMKDIEAE</sequence>
<dbReference type="FunFam" id="1.25.40.10:FF:000065">
    <property type="entry name" value="Programmed cell death 11"/>
    <property type="match status" value="1"/>
</dbReference>
<feature type="domain" description="Pre-mRNA-splicing factor Syf1/CRNKL1-like C-terminal HAT-repeats" evidence="5">
    <location>
        <begin position="30"/>
        <end position="182"/>
    </location>
</feature>
<dbReference type="Gene3D" id="1.25.40.10">
    <property type="entry name" value="Tetratricopeptide repeat domain"/>
    <property type="match status" value="1"/>
</dbReference>
<proteinExistence type="predicted"/>
<dbReference type="AlphaFoldDB" id="A0A183F1X4"/>
<reference evidence="8" key="2">
    <citation type="submission" date="2019-09" db="UniProtKB">
        <authorList>
            <consortium name="WormBaseParasite"/>
        </authorList>
    </citation>
    <scope>IDENTIFICATION</scope>
</reference>
<evidence type="ECO:0000256" key="4">
    <source>
        <dbReference type="ARBA" id="ARBA00023242"/>
    </source>
</evidence>
<keyword evidence="4" id="KW-0539">Nucleus</keyword>
<evidence type="ECO:0000313" key="8">
    <source>
        <dbReference type="WBParaSite" id="HPBE_0000008201-mRNA-1"/>
    </source>
</evidence>
<dbReference type="Pfam" id="PF23231">
    <property type="entry name" value="HAT_Syf1_CNRKL1_C"/>
    <property type="match status" value="1"/>
</dbReference>
<dbReference type="WBParaSite" id="HPBE_0000008201-mRNA-1">
    <property type="protein sequence ID" value="HPBE_0000008201-mRNA-1"/>
    <property type="gene ID" value="HPBE_0000008201"/>
</dbReference>
<evidence type="ECO:0000313" key="6">
    <source>
        <dbReference type="EMBL" id="VDO18465.1"/>
    </source>
</evidence>
<dbReference type="InterPro" id="IPR011990">
    <property type="entry name" value="TPR-like_helical_dom_sf"/>
</dbReference>
<protein>
    <submittedName>
        <fullName evidence="8">TPR_REGION domain-containing protein</fullName>
    </submittedName>
</protein>
<evidence type="ECO:0000256" key="2">
    <source>
        <dbReference type="ARBA" id="ARBA00022552"/>
    </source>
</evidence>
<dbReference type="SUPFAM" id="SSF48452">
    <property type="entry name" value="TPR-like"/>
    <property type="match status" value="1"/>
</dbReference>